<keyword evidence="3" id="KW-1185">Reference proteome</keyword>
<sequence>MTTIRECLFCGFGCIAALVVLTGCASTTATRIGTAATTPLADLNVTREDVPDVLLAALKNPYQLPDSQNCVALSLEIRALDEVLGADLDAVVSPTDLSLVHRASSLAQDQAVGVLQRTAEGLIPFRGWVRKLSGAERHSKHVSACIAAGSVRRAFLKGSAAAQNCPWRDAAGAVATR</sequence>
<comment type="caution">
    <text evidence="2">The sequence shown here is derived from an EMBL/GenBank/DDBJ whole genome shotgun (WGS) entry which is preliminary data.</text>
</comment>
<evidence type="ECO:0000256" key="1">
    <source>
        <dbReference type="SAM" id="SignalP"/>
    </source>
</evidence>
<protein>
    <submittedName>
        <fullName evidence="2">Uncharacterized protein</fullName>
    </submittedName>
</protein>
<feature type="chain" id="PRO_5031469316" evidence="1">
    <location>
        <begin position="26"/>
        <end position="177"/>
    </location>
</feature>
<dbReference type="RefSeq" id="WP_183552786.1">
    <property type="nucleotide sequence ID" value="NZ_JACHBX010000001.1"/>
</dbReference>
<dbReference type="Proteomes" id="UP000540787">
    <property type="component" value="Unassembled WGS sequence"/>
</dbReference>
<organism evidence="2 3">
    <name type="scientific">Massilia aurea</name>
    <dbReference type="NCBI Taxonomy" id="373040"/>
    <lineage>
        <taxon>Bacteria</taxon>
        <taxon>Pseudomonadati</taxon>
        <taxon>Pseudomonadota</taxon>
        <taxon>Betaproteobacteria</taxon>
        <taxon>Burkholderiales</taxon>
        <taxon>Oxalobacteraceae</taxon>
        <taxon>Telluria group</taxon>
        <taxon>Massilia</taxon>
    </lineage>
</organism>
<gene>
    <name evidence="2" type="ORF">HD842_001504</name>
</gene>
<evidence type="ECO:0000313" key="2">
    <source>
        <dbReference type="EMBL" id="MBB6133393.1"/>
    </source>
</evidence>
<keyword evidence="1" id="KW-0732">Signal</keyword>
<proteinExistence type="predicted"/>
<accession>A0A7X0CDG0</accession>
<dbReference type="EMBL" id="JACHBX010000001">
    <property type="protein sequence ID" value="MBB6133393.1"/>
    <property type="molecule type" value="Genomic_DNA"/>
</dbReference>
<dbReference type="AlphaFoldDB" id="A0A7X0CDG0"/>
<name>A0A7X0CDG0_9BURK</name>
<dbReference type="PROSITE" id="PS51257">
    <property type="entry name" value="PROKAR_LIPOPROTEIN"/>
    <property type="match status" value="1"/>
</dbReference>
<evidence type="ECO:0000313" key="3">
    <source>
        <dbReference type="Proteomes" id="UP000540787"/>
    </source>
</evidence>
<feature type="signal peptide" evidence="1">
    <location>
        <begin position="1"/>
        <end position="25"/>
    </location>
</feature>
<reference evidence="2 3" key="1">
    <citation type="submission" date="2020-08" db="EMBL/GenBank/DDBJ databases">
        <title>The Agave Microbiome: Exploring the role of microbial communities in plant adaptations to desert environments.</title>
        <authorList>
            <person name="Partida-Martinez L.P."/>
        </authorList>
    </citation>
    <scope>NUCLEOTIDE SEQUENCE [LARGE SCALE GENOMIC DNA]</scope>
    <source>
        <strain evidence="2 3">AT3.2</strain>
    </source>
</reference>